<evidence type="ECO:0000256" key="1">
    <source>
        <dbReference type="ARBA" id="ARBA00004418"/>
    </source>
</evidence>
<comment type="subcellular location">
    <subcellularLocation>
        <location evidence="1">Periplasm</location>
    </subcellularLocation>
</comment>
<dbReference type="Proteomes" id="UP000466345">
    <property type="component" value="Unassembled WGS sequence"/>
</dbReference>
<evidence type="ECO:0000313" key="6">
    <source>
        <dbReference type="Proteomes" id="UP000466345"/>
    </source>
</evidence>
<protein>
    <submittedName>
        <fullName evidence="5">Spermidine-binding periplasmic protein SpuE</fullName>
    </submittedName>
</protein>
<dbReference type="OrthoDB" id="9813777at2"/>
<dbReference type="GO" id="GO:0019808">
    <property type="term" value="F:polyamine binding"/>
    <property type="evidence" value="ECO:0007669"/>
    <property type="project" value="InterPro"/>
</dbReference>
<dbReference type="InterPro" id="IPR006311">
    <property type="entry name" value="TAT_signal"/>
</dbReference>
<gene>
    <name evidence="5" type="primary">spuE</name>
    <name evidence="5" type="ORF">SRB5_61550</name>
</gene>
<dbReference type="CDD" id="cd13590">
    <property type="entry name" value="PBP2_PotD_PotF_like"/>
    <property type="match status" value="1"/>
</dbReference>
<dbReference type="EMBL" id="WEGJ01000042">
    <property type="protein sequence ID" value="MQY15963.1"/>
    <property type="molecule type" value="Genomic_DNA"/>
</dbReference>
<dbReference type="GO" id="GO:0015846">
    <property type="term" value="P:polyamine transport"/>
    <property type="evidence" value="ECO:0007669"/>
    <property type="project" value="InterPro"/>
</dbReference>
<evidence type="ECO:0000256" key="2">
    <source>
        <dbReference type="ARBA" id="ARBA00022448"/>
    </source>
</evidence>
<comment type="caution">
    <text evidence="5">The sequence shown here is derived from an EMBL/GenBank/DDBJ whole genome shotgun (WGS) entry which is preliminary data.</text>
</comment>
<accession>A0A7K0CRJ4</accession>
<evidence type="ECO:0000313" key="5">
    <source>
        <dbReference type="EMBL" id="MQY15963.1"/>
    </source>
</evidence>
<organism evidence="5 6">
    <name type="scientific">Streptomyces smaragdinus</name>
    <dbReference type="NCBI Taxonomy" id="2585196"/>
    <lineage>
        <taxon>Bacteria</taxon>
        <taxon>Bacillati</taxon>
        <taxon>Actinomycetota</taxon>
        <taxon>Actinomycetes</taxon>
        <taxon>Kitasatosporales</taxon>
        <taxon>Streptomycetaceae</taxon>
        <taxon>Streptomyces</taxon>
    </lineage>
</organism>
<keyword evidence="6" id="KW-1185">Reference proteome</keyword>
<evidence type="ECO:0000256" key="4">
    <source>
        <dbReference type="ARBA" id="ARBA00022764"/>
    </source>
</evidence>
<dbReference type="AlphaFoldDB" id="A0A7K0CRJ4"/>
<dbReference type="Gene3D" id="3.40.190.10">
    <property type="entry name" value="Periplasmic binding protein-like II"/>
    <property type="match status" value="2"/>
</dbReference>
<dbReference type="SUPFAM" id="SSF53850">
    <property type="entry name" value="Periplasmic binding protein-like II"/>
    <property type="match status" value="1"/>
</dbReference>
<dbReference type="PRINTS" id="PR00909">
    <property type="entry name" value="SPERMDNBNDNG"/>
</dbReference>
<reference evidence="5 6" key="1">
    <citation type="submission" date="2019-10" db="EMBL/GenBank/DDBJ databases">
        <title>Streptomyces smaragdinus sp. nov. and Streptomyces fabii sp. nov., isolated from the gut of fungus growing-termite Macrotermes natalensis.</title>
        <authorList>
            <person name="Schwitalla J."/>
            <person name="Benndorf R."/>
            <person name="Martin K."/>
            <person name="De Beer W."/>
            <person name="Kaster A.-K."/>
            <person name="Vollmers J."/>
            <person name="Poulsen M."/>
            <person name="Beemelmanns C."/>
        </authorList>
    </citation>
    <scope>NUCLEOTIDE SEQUENCE [LARGE SCALE GENOMIC DNA]</scope>
    <source>
        <strain evidence="5 6">RB5</strain>
    </source>
</reference>
<name>A0A7K0CRJ4_9ACTN</name>
<dbReference type="PROSITE" id="PS51318">
    <property type="entry name" value="TAT"/>
    <property type="match status" value="1"/>
</dbReference>
<sequence>MDLFAGLPEPLARAWERSLTSGRAAHTRRRFLAASGALAAGAALTGCGIAGSGDGEKDTGDKAAAAKDYSAKEKKVVFSNWPLYIDVDDKDENRRPTLERFQQQTGIEVKYTEDINDNVEFFGKIKPQLAAGQDTGRDLMILTDWMAGRFIRAGWAQRLNPANLGNVVTNMEARFRNAAHDPGRQFTVPWTGLSTVIAYNKKTTGGKKIESVSQLLGDSSLKGKVSLLTEMRDTVGMTLLDMGKDCTKFTDDDYDAALAAVQKAVDSGQIRRFTGNDYTEELAKGDIGACLAWAGDIVQLQADNEDIEFVIPAKGYLYATDDMLIPAKARHQANAEALMNFYYDPKNAAELAAWVNYISPVAGAKEELARIDESLANDPLIIPDQAMIDGGHVFMDLDEAKASAYEDKFAKLIGA</sequence>
<keyword evidence="4" id="KW-0574">Periplasm</keyword>
<evidence type="ECO:0000256" key="3">
    <source>
        <dbReference type="ARBA" id="ARBA00022729"/>
    </source>
</evidence>
<dbReference type="PANTHER" id="PTHR30222">
    <property type="entry name" value="SPERMIDINE/PUTRESCINE-BINDING PERIPLASMIC PROTEIN"/>
    <property type="match status" value="1"/>
</dbReference>
<proteinExistence type="predicted"/>
<keyword evidence="3" id="KW-0732">Signal</keyword>
<keyword evidence="2" id="KW-0813">Transport</keyword>
<dbReference type="RefSeq" id="WP_153456758.1">
    <property type="nucleotide sequence ID" value="NZ_WEGJ01000042.1"/>
</dbReference>
<dbReference type="InterPro" id="IPR006059">
    <property type="entry name" value="SBP"/>
</dbReference>
<dbReference type="GO" id="GO:0042597">
    <property type="term" value="C:periplasmic space"/>
    <property type="evidence" value="ECO:0007669"/>
    <property type="project" value="UniProtKB-SubCell"/>
</dbReference>
<dbReference type="PANTHER" id="PTHR30222:SF17">
    <property type="entry name" value="SPERMIDINE_PUTRESCINE-BINDING PERIPLASMIC PROTEIN"/>
    <property type="match status" value="1"/>
</dbReference>
<dbReference type="Pfam" id="PF13416">
    <property type="entry name" value="SBP_bac_8"/>
    <property type="match status" value="1"/>
</dbReference>
<dbReference type="InterPro" id="IPR001188">
    <property type="entry name" value="Sperm_putr-bd"/>
</dbReference>